<evidence type="ECO:0008006" key="3">
    <source>
        <dbReference type="Google" id="ProtNLM"/>
    </source>
</evidence>
<dbReference type="Gene3D" id="3.10.100.10">
    <property type="entry name" value="Mannose-Binding Protein A, subunit A"/>
    <property type="match status" value="1"/>
</dbReference>
<evidence type="ECO:0000313" key="1">
    <source>
        <dbReference type="EMBL" id="WAR05970.1"/>
    </source>
</evidence>
<proteinExistence type="predicted"/>
<accession>A0ABY7E7X5</accession>
<dbReference type="SUPFAM" id="SSF56436">
    <property type="entry name" value="C-type lectin-like"/>
    <property type="match status" value="1"/>
</dbReference>
<dbReference type="InterPro" id="IPR016186">
    <property type="entry name" value="C-type_lectin-like/link_sf"/>
</dbReference>
<dbReference type="InterPro" id="IPR016187">
    <property type="entry name" value="CTDL_fold"/>
</dbReference>
<evidence type="ECO:0000313" key="2">
    <source>
        <dbReference type="Proteomes" id="UP001164746"/>
    </source>
</evidence>
<feature type="non-terminal residue" evidence="1">
    <location>
        <position position="121"/>
    </location>
</feature>
<dbReference type="EMBL" id="CP111016">
    <property type="protein sequence ID" value="WAR05970.1"/>
    <property type="molecule type" value="Genomic_DNA"/>
</dbReference>
<dbReference type="Proteomes" id="UP001164746">
    <property type="component" value="Chromosome 5"/>
</dbReference>
<gene>
    <name evidence="1" type="ORF">MAR_021339</name>
</gene>
<keyword evidence="2" id="KW-1185">Reference proteome</keyword>
<protein>
    <recommendedName>
        <fullName evidence="3">C-type lectin domain-containing protein</fullName>
    </recommendedName>
</protein>
<sequence>MVANKTLCAVLDTNTTDFNNWRPASCDDLYKPVCRKKLGICPLGYTRYNDFCFRFEIERKTPWREARSFCNIRNTKLLRTSKDSWRWFDEGDDSTLAFGAFETNITASLASNIEMCGVLTG</sequence>
<organism evidence="1 2">
    <name type="scientific">Mya arenaria</name>
    <name type="common">Soft-shell clam</name>
    <dbReference type="NCBI Taxonomy" id="6604"/>
    <lineage>
        <taxon>Eukaryota</taxon>
        <taxon>Metazoa</taxon>
        <taxon>Spiralia</taxon>
        <taxon>Lophotrochozoa</taxon>
        <taxon>Mollusca</taxon>
        <taxon>Bivalvia</taxon>
        <taxon>Autobranchia</taxon>
        <taxon>Heteroconchia</taxon>
        <taxon>Euheterodonta</taxon>
        <taxon>Imparidentia</taxon>
        <taxon>Neoheterodontei</taxon>
        <taxon>Myida</taxon>
        <taxon>Myoidea</taxon>
        <taxon>Myidae</taxon>
        <taxon>Mya</taxon>
    </lineage>
</organism>
<name>A0ABY7E7X5_MYAAR</name>
<reference evidence="1" key="1">
    <citation type="submission" date="2022-11" db="EMBL/GenBank/DDBJ databases">
        <title>Centuries of genome instability and evolution in soft-shell clam transmissible cancer (bioRxiv).</title>
        <authorList>
            <person name="Hart S.F.M."/>
            <person name="Yonemitsu M.A."/>
            <person name="Giersch R.M."/>
            <person name="Beal B.F."/>
            <person name="Arriagada G."/>
            <person name="Davis B.W."/>
            <person name="Ostrander E.A."/>
            <person name="Goff S.P."/>
            <person name="Metzger M.J."/>
        </authorList>
    </citation>
    <scope>NUCLEOTIDE SEQUENCE</scope>
    <source>
        <strain evidence="1">MELC-2E11</strain>
        <tissue evidence="1">Siphon/mantle</tissue>
    </source>
</reference>